<organism evidence="2">
    <name type="scientific">Capitella teleta</name>
    <name type="common">Polychaete worm</name>
    <dbReference type="NCBI Taxonomy" id="283909"/>
    <lineage>
        <taxon>Eukaryota</taxon>
        <taxon>Metazoa</taxon>
        <taxon>Spiralia</taxon>
        <taxon>Lophotrochozoa</taxon>
        <taxon>Annelida</taxon>
        <taxon>Polychaeta</taxon>
        <taxon>Sedentaria</taxon>
        <taxon>Scolecida</taxon>
        <taxon>Capitellidae</taxon>
        <taxon>Capitella</taxon>
    </lineage>
</organism>
<dbReference type="OrthoDB" id="10056684at2759"/>
<name>R7TQ63_CAPTE</name>
<evidence type="ECO:0000313" key="3">
    <source>
        <dbReference type="EnsemblMetazoa" id="CapteP198796"/>
    </source>
</evidence>
<reference evidence="2 4" key="2">
    <citation type="journal article" date="2013" name="Nature">
        <title>Insights into bilaterian evolution from three spiralian genomes.</title>
        <authorList>
            <person name="Simakov O."/>
            <person name="Marletaz F."/>
            <person name="Cho S.J."/>
            <person name="Edsinger-Gonzales E."/>
            <person name="Havlak P."/>
            <person name="Hellsten U."/>
            <person name="Kuo D.H."/>
            <person name="Larsson T."/>
            <person name="Lv J."/>
            <person name="Arendt D."/>
            <person name="Savage R."/>
            <person name="Osoegawa K."/>
            <person name="de Jong P."/>
            <person name="Grimwood J."/>
            <person name="Chapman J.A."/>
            <person name="Shapiro H."/>
            <person name="Aerts A."/>
            <person name="Otillar R.P."/>
            <person name="Terry A.Y."/>
            <person name="Boore J.L."/>
            <person name="Grigoriev I.V."/>
            <person name="Lindberg D.R."/>
            <person name="Seaver E.C."/>
            <person name="Weisblat D.A."/>
            <person name="Putnam N.H."/>
            <person name="Rokhsar D.S."/>
        </authorList>
    </citation>
    <scope>NUCLEOTIDE SEQUENCE</scope>
    <source>
        <strain evidence="2 4">I ESC-2004</strain>
    </source>
</reference>
<protein>
    <submittedName>
        <fullName evidence="2 3">Uncharacterized protein</fullName>
    </submittedName>
</protein>
<keyword evidence="4" id="KW-1185">Reference proteome</keyword>
<sequence>MTDICGTYQLNMNLIYKGVNKDEAQKSVMDWEKPVFASTATIVLARTRIASCYGIWRREWPHQSITLNFLVAGLTNFAPVWCFGLVKQTFRRNAVSSLKCMEQVVEGSAVCNTAKLVGSESGETYVLVKNW</sequence>
<dbReference type="HOGENOM" id="CLU_1929575_0_0_1"/>
<proteinExistence type="predicted"/>
<evidence type="ECO:0000313" key="4">
    <source>
        <dbReference type="Proteomes" id="UP000014760"/>
    </source>
</evidence>
<keyword evidence="1" id="KW-0812">Transmembrane</keyword>
<accession>R7TQ63</accession>
<dbReference type="EnsemblMetazoa" id="CapteT198796">
    <property type="protein sequence ID" value="CapteP198796"/>
    <property type="gene ID" value="CapteG198796"/>
</dbReference>
<dbReference type="AlphaFoldDB" id="R7TQ63"/>
<dbReference type="EMBL" id="KB309680">
    <property type="protein sequence ID" value="ELT93651.1"/>
    <property type="molecule type" value="Genomic_DNA"/>
</dbReference>
<keyword evidence="1" id="KW-1133">Transmembrane helix</keyword>
<evidence type="ECO:0000313" key="2">
    <source>
        <dbReference type="EMBL" id="ELT93651.1"/>
    </source>
</evidence>
<reference evidence="3" key="3">
    <citation type="submission" date="2015-06" db="UniProtKB">
        <authorList>
            <consortium name="EnsemblMetazoa"/>
        </authorList>
    </citation>
    <scope>IDENTIFICATION</scope>
</reference>
<feature type="transmembrane region" description="Helical" evidence="1">
    <location>
        <begin position="65"/>
        <end position="86"/>
    </location>
</feature>
<dbReference type="EMBL" id="AMQN01012679">
    <property type="status" value="NOT_ANNOTATED_CDS"/>
    <property type="molecule type" value="Genomic_DNA"/>
</dbReference>
<reference evidence="4" key="1">
    <citation type="submission" date="2012-12" db="EMBL/GenBank/DDBJ databases">
        <authorList>
            <person name="Hellsten U."/>
            <person name="Grimwood J."/>
            <person name="Chapman J.A."/>
            <person name="Shapiro H."/>
            <person name="Aerts A."/>
            <person name="Otillar R.P."/>
            <person name="Terry A.Y."/>
            <person name="Boore J.L."/>
            <person name="Simakov O."/>
            <person name="Marletaz F."/>
            <person name="Cho S.-J."/>
            <person name="Edsinger-Gonzales E."/>
            <person name="Havlak P."/>
            <person name="Kuo D.-H."/>
            <person name="Larsson T."/>
            <person name="Lv J."/>
            <person name="Arendt D."/>
            <person name="Savage R."/>
            <person name="Osoegawa K."/>
            <person name="de Jong P."/>
            <person name="Lindberg D.R."/>
            <person name="Seaver E.C."/>
            <person name="Weisblat D.A."/>
            <person name="Putnam N.H."/>
            <person name="Grigoriev I.V."/>
            <person name="Rokhsar D.S."/>
        </authorList>
    </citation>
    <scope>NUCLEOTIDE SEQUENCE</scope>
    <source>
        <strain evidence="4">I ESC-2004</strain>
    </source>
</reference>
<dbReference type="Proteomes" id="UP000014760">
    <property type="component" value="Unassembled WGS sequence"/>
</dbReference>
<keyword evidence="1" id="KW-0472">Membrane</keyword>
<gene>
    <name evidence="2" type="ORF">CAPTEDRAFT_198796</name>
</gene>
<evidence type="ECO:0000256" key="1">
    <source>
        <dbReference type="SAM" id="Phobius"/>
    </source>
</evidence>